<keyword evidence="3" id="KW-0479">Metal-binding</keyword>
<evidence type="ECO:0000256" key="10">
    <source>
        <dbReference type="RuleBase" id="RU003983"/>
    </source>
</evidence>
<reference evidence="13 14" key="1">
    <citation type="journal article" date="2018" name="Nat. Ecol. Evol.">
        <title>Shark genomes provide insights into elasmobranch evolution and the origin of vertebrates.</title>
        <authorList>
            <person name="Hara Y"/>
            <person name="Yamaguchi K"/>
            <person name="Onimaru K"/>
            <person name="Kadota M"/>
            <person name="Koyanagi M"/>
            <person name="Keeley SD"/>
            <person name="Tatsumi K"/>
            <person name="Tanaka K"/>
            <person name="Motone F"/>
            <person name="Kageyama Y"/>
            <person name="Nozu R"/>
            <person name="Adachi N"/>
            <person name="Nishimura O"/>
            <person name="Nakagawa R"/>
            <person name="Tanegashima C"/>
            <person name="Kiyatake I"/>
            <person name="Matsumoto R"/>
            <person name="Murakumo K"/>
            <person name="Nishida K"/>
            <person name="Terakita A"/>
            <person name="Kuratani S"/>
            <person name="Sato K"/>
            <person name="Hyodo S Kuraku.S."/>
        </authorList>
    </citation>
    <scope>NUCLEOTIDE SEQUENCE [LARGE SCALE GENOMIC DNA]</scope>
</reference>
<evidence type="ECO:0000256" key="7">
    <source>
        <dbReference type="ARBA" id="ARBA00038233"/>
    </source>
</evidence>
<dbReference type="STRING" id="75743.A0A401NR70"/>
<keyword evidence="14" id="KW-1185">Reference proteome</keyword>
<evidence type="ECO:0000256" key="6">
    <source>
        <dbReference type="ARBA" id="ARBA00023049"/>
    </source>
</evidence>
<evidence type="ECO:0000259" key="12">
    <source>
        <dbReference type="Pfam" id="PF01435"/>
    </source>
</evidence>
<evidence type="ECO:0000256" key="8">
    <source>
        <dbReference type="ARBA" id="ARBA00040360"/>
    </source>
</evidence>
<dbReference type="GO" id="GO:0034982">
    <property type="term" value="P:mitochondrial protein processing"/>
    <property type="evidence" value="ECO:0007669"/>
    <property type="project" value="TreeGrafter"/>
</dbReference>
<dbReference type="OMA" id="RFNCYSE"/>
<accession>A0A401NR70</accession>
<comment type="caution">
    <text evidence="13">The sequence shown here is derived from an EMBL/GenBank/DDBJ whole genome shotgun (WGS) entry which is preliminary data.</text>
</comment>
<comment type="similarity">
    <text evidence="7 10">Belongs to the peptidase M48 family.</text>
</comment>
<dbReference type="PANTHER" id="PTHR22726">
    <property type="entry name" value="METALLOENDOPEPTIDASE OMA1"/>
    <property type="match status" value="1"/>
</dbReference>
<dbReference type="EMBL" id="BFAA01001311">
    <property type="protein sequence ID" value="GCB63411.1"/>
    <property type="molecule type" value="Genomic_DNA"/>
</dbReference>
<dbReference type="InterPro" id="IPR001915">
    <property type="entry name" value="Peptidase_M48"/>
</dbReference>
<evidence type="ECO:0000256" key="11">
    <source>
        <dbReference type="SAM" id="Phobius"/>
    </source>
</evidence>
<dbReference type="GO" id="GO:0005743">
    <property type="term" value="C:mitochondrial inner membrane"/>
    <property type="evidence" value="ECO:0007669"/>
    <property type="project" value="TreeGrafter"/>
</dbReference>
<keyword evidence="11" id="KW-0472">Membrane</keyword>
<organism evidence="13 14">
    <name type="scientific">Scyliorhinus torazame</name>
    <name type="common">Cloudy catshark</name>
    <name type="synonym">Catulus torazame</name>
    <dbReference type="NCBI Taxonomy" id="75743"/>
    <lineage>
        <taxon>Eukaryota</taxon>
        <taxon>Metazoa</taxon>
        <taxon>Chordata</taxon>
        <taxon>Craniata</taxon>
        <taxon>Vertebrata</taxon>
        <taxon>Chondrichthyes</taxon>
        <taxon>Elasmobranchii</taxon>
        <taxon>Galeomorphii</taxon>
        <taxon>Galeoidea</taxon>
        <taxon>Carcharhiniformes</taxon>
        <taxon>Scyliorhinidae</taxon>
        <taxon>Scyliorhinus</taxon>
    </lineage>
</organism>
<keyword evidence="6 10" id="KW-0482">Metalloprotease</keyword>
<evidence type="ECO:0000256" key="5">
    <source>
        <dbReference type="ARBA" id="ARBA00022833"/>
    </source>
</evidence>
<dbReference type="GO" id="GO:0006515">
    <property type="term" value="P:protein quality control for misfolded or incompletely synthesized proteins"/>
    <property type="evidence" value="ECO:0007669"/>
    <property type="project" value="TreeGrafter"/>
</dbReference>
<feature type="transmembrane region" description="Helical" evidence="11">
    <location>
        <begin position="31"/>
        <end position="50"/>
    </location>
</feature>
<dbReference type="Gene3D" id="3.30.2010.10">
    <property type="entry name" value="Metalloproteases ('zincins'), catalytic domain"/>
    <property type="match status" value="1"/>
</dbReference>
<keyword evidence="11" id="KW-1133">Transmembrane helix</keyword>
<comment type="cofactor">
    <cofactor evidence="10">
        <name>Zn(2+)</name>
        <dbReference type="ChEBI" id="CHEBI:29105"/>
    </cofactor>
    <text evidence="10">Binds 1 zinc ion per subunit.</text>
</comment>
<keyword evidence="11" id="KW-0812">Transmembrane</keyword>
<evidence type="ECO:0000256" key="4">
    <source>
        <dbReference type="ARBA" id="ARBA00022801"/>
    </source>
</evidence>
<comment type="subunit">
    <text evidence="1">Homooligomer.</text>
</comment>
<evidence type="ECO:0000256" key="1">
    <source>
        <dbReference type="ARBA" id="ARBA00011182"/>
    </source>
</evidence>
<dbReference type="OrthoDB" id="7464992at2759"/>
<evidence type="ECO:0000256" key="2">
    <source>
        <dbReference type="ARBA" id="ARBA00022670"/>
    </source>
</evidence>
<proteinExistence type="inferred from homology"/>
<dbReference type="Proteomes" id="UP000288216">
    <property type="component" value="Unassembled WGS sequence"/>
</dbReference>
<protein>
    <recommendedName>
        <fullName evidence="8">Metalloendopeptidase OMA1, mitochondrial</fullName>
    </recommendedName>
    <alternativeName>
        <fullName evidence="9">Overlapping with the m-AAA protease 1 homolog</fullName>
    </alternativeName>
</protein>
<keyword evidence="4 10" id="KW-0378">Hydrolase</keyword>
<dbReference type="PANTHER" id="PTHR22726:SF1">
    <property type="entry name" value="METALLOENDOPEPTIDASE OMA1, MITOCHONDRIAL"/>
    <property type="match status" value="1"/>
</dbReference>
<dbReference type="GO" id="GO:0046872">
    <property type="term" value="F:metal ion binding"/>
    <property type="evidence" value="ECO:0007669"/>
    <property type="project" value="UniProtKB-KW"/>
</dbReference>
<dbReference type="GO" id="GO:0004222">
    <property type="term" value="F:metalloendopeptidase activity"/>
    <property type="evidence" value="ECO:0007669"/>
    <property type="project" value="InterPro"/>
</dbReference>
<dbReference type="InterPro" id="IPR051156">
    <property type="entry name" value="Mito/Outer_Membr_Metalloprot"/>
</dbReference>
<keyword evidence="2 10" id="KW-0645">Protease</keyword>
<gene>
    <name evidence="13" type="ORF">scyTo_0004410</name>
</gene>
<dbReference type="AlphaFoldDB" id="A0A401NR70"/>
<name>A0A401NR70_SCYTO</name>
<sequence length="373" mass="42863">MLLGRSIRKWWQALPPDKQELLKDTMKRNRWSIVLGICSLSSLIAIYFWTHLDKSPITGRNRLLMFSKRQFLQLAEFEYQSVLENYKDKFLPVTDPMYETTQFVFNQLIEKNKDIPGVSETKWSINVVEDPEINAFVMPNGQVFVLTGLFKAVADSDQLACILGHEMAHCLLAHGAEHASIIQLLDFVSLVFLTLIWAVFPRDSLAVLGQWIQSKLIQYMFDRPYSRKLEIEADEVGLRLAAKACTDVRASSVYWQQLELMKIVSGTFQIPEWFSTHPSNDHRVEHLDKLIPKAIKLREDCGCPSLSSVDPRLVFRLSVQEMLKLSKKKEESFSIDSGIKQLPQYHEPRTAIIERLPTVVSVQALQSTQNTHK</sequence>
<evidence type="ECO:0000313" key="13">
    <source>
        <dbReference type="EMBL" id="GCB63411.1"/>
    </source>
</evidence>
<feature type="domain" description="Peptidase M48" evidence="12">
    <location>
        <begin position="116"/>
        <end position="290"/>
    </location>
</feature>
<evidence type="ECO:0000256" key="3">
    <source>
        <dbReference type="ARBA" id="ARBA00022723"/>
    </source>
</evidence>
<evidence type="ECO:0000256" key="9">
    <source>
        <dbReference type="ARBA" id="ARBA00042978"/>
    </source>
</evidence>
<evidence type="ECO:0000313" key="14">
    <source>
        <dbReference type="Proteomes" id="UP000288216"/>
    </source>
</evidence>
<keyword evidence="5 10" id="KW-0862">Zinc</keyword>
<dbReference type="CDD" id="cd07331">
    <property type="entry name" value="M48C_Oma1_like"/>
    <property type="match status" value="1"/>
</dbReference>
<dbReference type="Pfam" id="PF01435">
    <property type="entry name" value="Peptidase_M48"/>
    <property type="match status" value="1"/>
</dbReference>